<accession>A0A2U8WAW9</accession>
<dbReference type="Proteomes" id="UP000245926">
    <property type="component" value="Chromosome"/>
</dbReference>
<keyword evidence="2" id="KW-1185">Reference proteome</keyword>
<protein>
    <submittedName>
        <fullName evidence="1">Uncharacterized protein</fullName>
    </submittedName>
</protein>
<dbReference type="KEGG" id="mets:DK389_25820"/>
<evidence type="ECO:0000313" key="1">
    <source>
        <dbReference type="EMBL" id="AWN43295.1"/>
    </source>
</evidence>
<dbReference type="OrthoDB" id="7998153at2"/>
<organism evidence="1 2">
    <name type="scientific">Methylobacterium durans</name>
    <dbReference type="NCBI Taxonomy" id="2202825"/>
    <lineage>
        <taxon>Bacteria</taxon>
        <taxon>Pseudomonadati</taxon>
        <taxon>Pseudomonadota</taxon>
        <taxon>Alphaproteobacteria</taxon>
        <taxon>Hyphomicrobiales</taxon>
        <taxon>Methylobacteriaceae</taxon>
        <taxon>Methylobacterium</taxon>
    </lineage>
</organism>
<name>A0A2U8WAW9_9HYPH</name>
<dbReference type="EMBL" id="CP029550">
    <property type="protein sequence ID" value="AWN43295.1"/>
    <property type="molecule type" value="Genomic_DNA"/>
</dbReference>
<reference evidence="2" key="1">
    <citation type="submission" date="2018-05" db="EMBL/GenBank/DDBJ databases">
        <title>Complete Genome Sequence of Methylobacterium sp. 17SD2-17.</title>
        <authorList>
            <person name="Srinivasan S."/>
        </authorList>
    </citation>
    <scope>NUCLEOTIDE SEQUENCE [LARGE SCALE GENOMIC DNA]</scope>
    <source>
        <strain evidence="2">17SD2-17</strain>
    </source>
</reference>
<evidence type="ECO:0000313" key="2">
    <source>
        <dbReference type="Proteomes" id="UP000245926"/>
    </source>
</evidence>
<dbReference type="AlphaFoldDB" id="A0A2U8WAW9"/>
<dbReference type="RefSeq" id="WP_109893959.1">
    <property type="nucleotide sequence ID" value="NZ_CP029550.1"/>
</dbReference>
<sequence>MAYTVHYTTPSGPTSEQHEIGQRAAERAMTFSGMGAANVYVEAADGTVFRAPTDMSALIEHAKPTDSGRT</sequence>
<proteinExistence type="predicted"/>
<gene>
    <name evidence="1" type="ORF">DK389_25820</name>
</gene>